<evidence type="ECO:0000256" key="1">
    <source>
        <dbReference type="SAM" id="MobiDB-lite"/>
    </source>
</evidence>
<feature type="region of interest" description="Disordered" evidence="1">
    <location>
        <begin position="43"/>
        <end position="76"/>
    </location>
</feature>
<dbReference type="EMBL" id="JBJUIK010000009">
    <property type="protein sequence ID" value="KAL3518856.1"/>
    <property type="molecule type" value="Genomic_DNA"/>
</dbReference>
<reference evidence="2 3" key="1">
    <citation type="submission" date="2024-11" db="EMBL/GenBank/DDBJ databases">
        <title>A near-complete genome assembly of Cinchona calisaya.</title>
        <authorList>
            <person name="Lian D.C."/>
            <person name="Zhao X.W."/>
            <person name="Wei L."/>
        </authorList>
    </citation>
    <scope>NUCLEOTIDE SEQUENCE [LARGE SCALE GENOMIC DNA]</scope>
    <source>
        <tissue evidence="2">Nenye</tissue>
    </source>
</reference>
<evidence type="ECO:0000313" key="3">
    <source>
        <dbReference type="Proteomes" id="UP001630127"/>
    </source>
</evidence>
<dbReference type="AlphaFoldDB" id="A0ABD2ZHB2"/>
<accession>A0ABD2ZHB2</accession>
<name>A0ABD2ZHB2_9GENT</name>
<keyword evidence="3" id="KW-1185">Reference proteome</keyword>
<proteinExistence type="predicted"/>
<organism evidence="2 3">
    <name type="scientific">Cinchona calisaya</name>
    <dbReference type="NCBI Taxonomy" id="153742"/>
    <lineage>
        <taxon>Eukaryota</taxon>
        <taxon>Viridiplantae</taxon>
        <taxon>Streptophyta</taxon>
        <taxon>Embryophyta</taxon>
        <taxon>Tracheophyta</taxon>
        <taxon>Spermatophyta</taxon>
        <taxon>Magnoliopsida</taxon>
        <taxon>eudicotyledons</taxon>
        <taxon>Gunneridae</taxon>
        <taxon>Pentapetalae</taxon>
        <taxon>asterids</taxon>
        <taxon>lamiids</taxon>
        <taxon>Gentianales</taxon>
        <taxon>Rubiaceae</taxon>
        <taxon>Cinchonoideae</taxon>
        <taxon>Cinchoneae</taxon>
        <taxon>Cinchona</taxon>
    </lineage>
</organism>
<comment type="caution">
    <text evidence="2">The sequence shown here is derived from an EMBL/GenBank/DDBJ whole genome shotgun (WGS) entry which is preliminary data.</text>
</comment>
<sequence length="76" mass="8469">MDSNYTQKAQKSSSILASRATKKIPRSASHEAVRWLFGLADEDLVTDKEHNEVEEANEESSNEDEGDDEARTSEIA</sequence>
<feature type="region of interest" description="Disordered" evidence="1">
    <location>
        <begin position="1"/>
        <end position="29"/>
    </location>
</feature>
<protein>
    <submittedName>
        <fullName evidence="2">Uncharacterized protein</fullName>
    </submittedName>
</protein>
<feature type="compositionally biased region" description="Acidic residues" evidence="1">
    <location>
        <begin position="54"/>
        <end position="68"/>
    </location>
</feature>
<gene>
    <name evidence="2" type="ORF">ACH5RR_021445</name>
</gene>
<evidence type="ECO:0000313" key="2">
    <source>
        <dbReference type="EMBL" id="KAL3518856.1"/>
    </source>
</evidence>
<feature type="compositionally biased region" description="Polar residues" evidence="1">
    <location>
        <begin position="1"/>
        <end position="16"/>
    </location>
</feature>
<dbReference type="Proteomes" id="UP001630127">
    <property type="component" value="Unassembled WGS sequence"/>
</dbReference>